<protein>
    <submittedName>
        <fullName evidence="1">3-methyladenine DNA glycosylase AlkD</fullName>
    </submittedName>
</protein>
<name>A0A1G9WVC6_9BACT</name>
<dbReference type="PANTHER" id="PTHR34070">
    <property type="entry name" value="ARMADILLO-TYPE FOLD"/>
    <property type="match status" value="1"/>
</dbReference>
<evidence type="ECO:0000313" key="2">
    <source>
        <dbReference type="Proteomes" id="UP000198901"/>
    </source>
</evidence>
<reference evidence="1 2" key="1">
    <citation type="submission" date="2016-10" db="EMBL/GenBank/DDBJ databases">
        <authorList>
            <person name="de Groot N.N."/>
        </authorList>
    </citation>
    <scope>NUCLEOTIDE SEQUENCE [LARGE SCALE GENOMIC DNA]</scope>
    <source>
        <strain evidence="1 2">DSM 21668</strain>
    </source>
</reference>
<dbReference type="AlphaFoldDB" id="A0A1G9WVC6"/>
<accession>A0A1G9WVC6</accession>
<proteinExistence type="predicted"/>
<evidence type="ECO:0000313" key="1">
    <source>
        <dbReference type="EMBL" id="SDM88574.1"/>
    </source>
</evidence>
<dbReference type="InterPro" id="IPR016024">
    <property type="entry name" value="ARM-type_fold"/>
</dbReference>
<dbReference type="InterPro" id="IPR014825">
    <property type="entry name" value="DNA_alkylation"/>
</dbReference>
<organism evidence="1 2">
    <name type="scientific">Siphonobacter aquaeclarae</name>
    <dbReference type="NCBI Taxonomy" id="563176"/>
    <lineage>
        <taxon>Bacteria</taxon>
        <taxon>Pseudomonadati</taxon>
        <taxon>Bacteroidota</taxon>
        <taxon>Cytophagia</taxon>
        <taxon>Cytophagales</taxon>
        <taxon>Cytophagaceae</taxon>
        <taxon>Siphonobacter</taxon>
    </lineage>
</organism>
<dbReference type="Pfam" id="PF08713">
    <property type="entry name" value="DNA_alkylation"/>
    <property type="match status" value="1"/>
</dbReference>
<dbReference type="PANTHER" id="PTHR34070:SF1">
    <property type="entry name" value="DNA ALKYLATION REPAIR PROTEIN"/>
    <property type="match status" value="1"/>
</dbReference>
<dbReference type="EMBL" id="FNGS01000010">
    <property type="protein sequence ID" value="SDM88574.1"/>
    <property type="molecule type" value="Genomic_DNA"/>
</dbReference>
<dbReference type="STRING" id="563176.SAMN04488090_4456"/>
<dbReference type="Proteomes" id="UP000198901">
    <property type="component" value="Unassembled WGS sequence"/>
</dbReference>
<dbReference type="RefSeq" id="WP_093207982.1">
    <property type="nucleotide sequence ID" value="NZ_FNGS01000010.1"/>
</dbReference>
<gene>
    <name evidence="1" type="ORF">SAMN04488090_4456</name>
</gene>
<keyword evidence="2" id="KW-1185">Reference proteome</keyword>
<dbReference type="OrthoDB" id="1117222at2"/>
<dbReference type="Gene3D" id="1.25.10.90">
    <property type="match status" value="1"/>
</dbReference>
<dbReference type="SUPFAM" id="SSF48371">
    <property type="entry name" value="ARM repeat"/>
    <property type="match status" value="1"/>
</dbReference>
<sequence>MSPHPVIAALQAKANPDKAAFVARYFKTGPGEYGEHDVFLGLAVGEVRAVARQFRQLSLDEVIALLQSPFHEARASALFIWVDQFKKAPFDKRLDIFEAYLANKDYVNNWDLVDVSARDIVGAFLYDQDRSMLYDFIRSEHLWTVRIALIATAYFIKRKEYTDTLALAELVLNHKHDLIHKASGWMLREVGEQDKGTLLEFLNEHATKMPRTMLRYAIEKLPETERLYYLRLK</sequence>
<dbReference type="CDD" id="cd06561">
    <property type="entry name" value="AlkD_like"/>
    <property type="match status" value="1"/>
</dbReference>